<name>A0ACC0WK14_9STRA</name>
<keyword evidence="2" id="KW-1185">Reference proteome</keyword>
<gene>
    <name evidence="1" type="ORF">PsorP6_011365</name>
</gene>
<dbReference type="EMBL" id="CM047591">
    <property type="protein sequence ID" value="KAI9918361.1"/>
    <property type="molecule type" value="Genomic_DNA"/>
</dbReference>
<evidence type="ECO:0000313" key="1">
    <source>
        <dbReference type="EMBL" id="KAI9918361.1"/>
    </source>
</evidence>
<accession>A0ACC0WK14</accession>
<dbReference type="Proteomes" id="UP001163321">
    <property type="component" value="Chromosome 12"/>
</dbReference>
<evidence type="ECO:0000313" key="2">
    <source>
        <dbReference type="Proteomes" id="UP001163321"/>
    </source>
</evidence>
<sequence>MTFSATLALGPFPRHHPHSLDRPMSSPRAFAAREEDEPADTADLKLTCSISSGPEVQWPSFKVDERDVAARGAGGSHGYTTMLQSPEEACGGSGFQPHHGLGTIPGSHATSLSGPLPQSVWNMISSTAFEDTCLAGAEATTCGFSVVAPLYPSINTLHEPLHKLALEHDSLPLPVTSMPYPGTSWFMSSKMETGASAPLVSSFGTPRSQALGAPALETGTAASATPFRAPCLYAGSGEFPSTSGKAQGDVLSSYACEDVTSPVEMDHFAMCLPHPLEPSELLFEDMSAWPSGATDTYDAPQYPPQPYATPVPLPPTPSMAFPCFEGTSSTIVPPSHPAYTLPPYQRHALLPTGPAPPYRPSKYSDVCSAPETRTLEPVPRPCPAYATLPGDIKSVGGSVDGPTHRASAPESPRTAEPVESLPSSPPRTLATNNVPFHAAASVLEAGDAVTRGTKGRTAAPLAGPPTHAAKIQLLTDLSDCYWKNGRKNLQCFPSCPEHHDFYSMKMNNRKHSSVGVCRGPVYCHAFTSAAEFFPAATTLSTKRDGALRGGGTRELYVLGRFERVPQQESTNLVEALHPPPSFPTLAVFEQFRFTCFQAVEMEERRVVLPDTSSSSSTTDASSSHRVIRSTWFFLPDVWKVQPMLKKKRKATRSAPAQTFPFCFRLFIYTQDRHGPGYSCIADTASTFFELYSTRTVDRVKRKYWSTGVPSRSMHQRLSKERSVYSNASG</sequence>
<proteinExistence type="predicted"/>
<organism evidence="1 2">
    <name type="scientific">Peronosclerospora sorghi</name>
    <dbReference type="NCBI Taxonomy" id="230839"/>
    <lineage>
        <taxon>Eukaryota</taxon>
        <taxon>Sar</taxon>
        <taxon>Stramenopiles</taxon>
        <taxon>Oomycota</taxon>
        <taxon>Peronosporomycetes</taxon>
        <taxon>Peronosporales</taxon>
        <taxon>Peronosporaceae</taxon>
        <taxon>Peronosclerospora</taxon>
    </lineage>
</organism>
<reference evidence="1 2" key="1">
    <citation type="journal article" date="2022" name="bioRxiv">
        <title>The genome of the oomycete Peronosclerospora sorghi, a cosmopolitan pathogen of maize and sorghum, is inflated with dispersed pseudogenes.</title>
        <authorList>
            <person name="Fletcher K."/>
            <person name="Martin F."/>
            <person name="Isakeit T."/>
            <person name="Cavanaugh K."/>
            <person name="Magill C."/>
            <person name="Michelmore R."/>
        </authorList>
    </citation>
    <scope>NUCLEOTIDE SEQUENCE [LARGE SCALE GENOMIC DNA]</scope>
    <source>
        <strain evidence="1">P6</strain>
    </source>
</reference>
<protein>
    <submittedName>
        <fullName evidence="1">Uncharacterized protein</fullName>
    </submittedName>
</protein>
<comment type="caution">
    <text evidence="1">The sequence shown here is derived from an EMBL/GenBank/DDBJ whole genome shotgun (WGS) entry which is preliminary data.</text>
</comment>